<dbReference type="OrthoDB" id="9803716at2"/>
<organism evidence="2 3">
    <name type="scientific">Clostridium tagluense</name>
    <dbReference type="NCBI Taxonomy" id="360422"/>
    <lineage>
        <taxon>Bacteria</taxon>
        <taxon>Bacillati</taxon>
        <taxon>Bacillota</taxon>
        <taxon>Clostridia</taxon>
        <taxon>Eubacteriales</taxon>
        <taxon>Clostridiaceae</taxon>
        <taxon>Clostridium</taxon>
    </lineage>
</organism>
<proteinExistence type="predicted"/>
<reference evidence="2 3" key="1">
    <citation type="submission" date="2018-11" db="EMBL/GenBank/DDBJ databases">
        <title>Genome sequencing and assembly of Clostridium tagluense strain A121.</title>
        <authorList>
            <person name="Murakami T."/>
            <person name="Segawa T."/>
            <person name="Shcherbakova V.A."/>
            <person name="Mori H."/>
            <person name="Yoshimura Y."/>
        </authorList>
    </citation>
    <scope>NUCLEOTIDE SEQUENCE [LARGE SCALE GENOMIC DNA]</scope>
    <source>
        <strain evidence="2 3">A121</strain>
    </source>
</reference>
<dbReference type="InterPro" id="IPR013610">
    <property type="entry name" value="ArdC_N"/>
</dbReference>
<dbReference type="RefSeq" id="WP_125006345.1">
    <property type="nucleotide sequence ID" value="NZ_BHYK01000057.1"/>
</dbReference>
<dbReference type="EMBL" id="BHYK01000057">
    <property type="protein sequence ID" value="GCD13101.1"/>
    <property type="molecule type" value="Genomic_DNA"/>
</dbReference>
<dbReference type="Proteomes" id="UP000287872">
    <property type="component" value="Unassembled WGS sequence"/>
</dbReference>
<dbReference type="GO" id="GO:0003697">
    <property type="term" value="F:single-stranded DNA binding"/>
    <property type="evidence" value="ECO:0007669"/>
    <property type="project" value="InterPro"/>
</dbReference>
<sequence length="224" mass="25900">MKTLEEKKEELKNIMDMLETGVKEVFTSDKFKEYLDTMSKFHNYSVKNILWLQMQNPSAQRVAGMKTWNSLGRKITKGEKSLRILAPYKHKKEIEMDKLNPKTNTPYVDMGGNPIREKQRVEWISFKSVPVFDISQTNGKELPTLINELEGNVNNYEHMKSSLVEVAKIPVEFENIENGSKGYYQLGENRGRATIRAKNSHKTVITIYITLPFFPNVVNCSFMP</sequence>
<dbReference type="AlphaFoldDB" id="A0A401UU83"/>
<accession>A0A401UU83</accession>
<keyword evidence="3" id="KW-1185">Reference proteome</keyword>
<evidence type="ECO:0000259" key="1">
    <source>
        <dbReference type="Pfam" id="PF08401"/>
    </source>
</evidence>
<gene>
    <name evidence="2" type="ORF">Ctaglu_47240</name>
</gene>
<feature type="domain" description="N-terminal" evidence="1">
    <location>
        <begin position="12"/>
        <end position="111"/>
    </location>
</feature>
<evidence type="ECO:0000313" key="2">
    <source>
        <dbReference type="EMBL" id="GCD13101.1"/>
    </source>
</evidence>
<evidence type="ECO:0000313" key="3">
    <source>
        <dbReference type="Proteomes" id="UP000287872"/>
    </source>
</evidence>
<dbReference type="Pfam" id="PF08401">
    <property type="entry name" value="ArdcN"/>
    <property type="match status" value="1"/>
</dbReference>
<protein>
    <recommendedName>
        <fullName evidence="1">N-terminal domain-containing protein</fullName>
    </recommendedName>
</protein>
<name>A0A401UU83_9CLOT</name>
<comment type="caution">
    <text evidence="2">The sequence shown here is derived from an EMBL/GenBank/DDBJ whole genome shotgun (WGS) entry which is preliminary data.</text>
</comment>